<accession>A0A9P4UTW1</accession>
<name>A0A9P4UTW1_9PEZI</name>
<evidence type="ECO:0000256" key="2">
    <source>
        <dbReference type="ARBA" id="ARBA00022801"/>
    </source>
</evidence>
<dbReference type="Pfam" id="PF01156">
    <property type="entry name" value="IU_nuc_hydro"/>
    <property type="match status" value="1"/>
</dbReference>
<feature type="signal peptide" evidence="4">
    <location>
        <begin position="1"/>
        <end position="17"/>
    </location>
</feature>
<feature type="chain" id="PRO_5040163242" evidence="4">
    <location>
        <begin position="18"/>
        <end position="384"/>
    </location>
</feature>
<protein>
    <submittedName>
        <fullName evidence="6">Nucleoside hydrolase</fullName>
    </submittedName>
</protein>
<dbReference type="GO" id="GO:0006152">
    <property type="term" value="P:purine nucleoside catabolic process"/>
    <property type="evidence" value="ECO:0007669"/>
    <property type="project" value="TreeGrafter"/>
</dbReference>
<feature type="domain" description="Inosine/uridine-preferring nucleoside hydrolase" evidence="5">
    <location>
        <begin position="38"/>
        <end position="366"/>
    </location>
</feature>
<keyword evidence="4" id="KW-0732">Signal</keyword>
<dbReference type="AlphaFoldDB" id="A0A9P4UTW1"/>
<dbReference type="GO" id="GO:0008477">
    <property type="term" value="F:purine nucleosidase activity"/>
    <property type="evidence" value="ECO:0007669"/>
    <property type="project" value="TreeGrafter"/>
</dbReference>
<dbReference type="OrthoDB" id="432381at2759"/>
<evidence type="ECO:0000313" key="6">
    <source>
        <dbReference type="EMBL" id="KAF2724530.1"/>
    </source>
</evidence>
<keyword evidence="7" id="KW-1185">Reference proteome</keyword>
<keyword evidence="3" id="KW-0326">Glycosidase</keyword>
<comment type="caution">
    <text evidence="6">The sequence shown here is derived from an EMBL/GenBank/DDBJ whole genome shotgun (WGS) entry which is preliminary data.</text>
</comment>
<organism evidence="6 7">
    <name type="scientific">Polychaeton citri CBS 116435</name>
    <dbReference type="NCBI Taxonomy" id="1314669"/>
    <lineage>
        <taxon>Eukaryota</taxon>
        <taxon>Fungi</taxon>
        <taxon>Dikarya</taxon>
        <taxon>Ascomycota</taxon>
        <taxon>Pezizomycotina</taxon>
        <taxon>Dothideomycetes</taxon>
        <taxon>Dothideomycetidae</taxon>
        <taxon>Capnodiales</taxon>
        <taxon>Capnodiaceae</taxon>
        <taxon>Polychaeton</taxon>
    </lineage>
</organism>
<dbReference type="Gene3D" id="3.90.245.10">
    <property type="entry name" value="Ribonucleoside hydrolase-like"/>
    <property type="match status" value="1"/>
</dbReference>
<comment type="similarity">
    <text evidence="1">Belongs to the IUNH family.</text>
</comment>
<dbReference type="EMBL" id="MU003771">
    <property type="protein sequence ID" value="KAF2724530.1"/>
    <property type="molecule type" value="Genomic_DNA"/>
</dbReference>
<dbReference type="PANTHER" id="PTHR12304:SF25">
    <property type="entry name" value="INOSINE_URIDINE-PREFERRING NUCLEOSIDE HYDROLASE DOMAIN-CONTAINING PROTEIN"/>
    <property type="match status" value="1"/>
</dbReference>
<evidence type="ECO:0000259" key="5">
    <source>
        <dbReference type="Pfam" id="PF01156"/>
    </source>
</evidence>
<evidence type="ECO:0000256" key="1">
    <source>
        <dbReference type="ARBA" id="ARBA00009176"/>
    </source>
</evidence>
<reference evidence="6" key="1">
    <citation type="journal article" date="2020" name="Stud. Mycol.">
        <title>101 Dothideomycetes genomes: a test case for predicting lifestyles and emergence of pathogens.</title>
        <authorList>
            <person name="Haridas S."/>
            <person name="Albert R."/>
            <person name="Binder M."/>
            <person name="Bloem J."/>
            <person name="Labutti K."/>
            <person name="Salamov A."/>
            <person name="Andreopoulos B."/>
            <person name="Baker S."/>
            <person name="Barry K."/>
            <person name="Bills G."/>
            <person name="Bluhm B."/>
            <person name="Cannon C."/>
            <person name="Castanera R."/>
            <person name="Culley D."/>
            <person name="Daum C."/>
            <person name="Ezra D."/>
            <person name="Gonzalez J."/>
            <person name="Henrissat B."/>
            <person name="Kuo A."/>
            <person name="Liang C."/>
            <person name="Lipzen A."/>
            <person name="Lutzoni F."/>
            <person name="Magnuson J."/>
            <person name="Mondo S."/>
            <person name="Nolan M."/>
            <person name="Ohm R."/>
            <person name="Pangilinan J."/>
            <person name="Park H.-J."/>
            <person name="Ramirez L."/>
            <person name="Alfaro M."/>
            <person name="Sun H."/>
            <person name="Tritt A."/>
            <person name="Yoshinaga Y."/>
            <person name="Zwiers L.-H."/>
            <person name="Turgeon B."/>
            <person name="Goodwin S."/>
            <person name="Spatafora J."/>
            <person name="Crous P."/>
            <person name="Grigoriev I."/>
        </authorList>
    </citation>
    <scope>NUCLEOTIDE SEQUENCE</scope>
    <source>
        <strain evidence="6">CBS 116435</strain>
    </source>
</reference>
<dbReference type="InterPro" id="IPR036452">
    <property type="entry name" value="Ribo_hydro-like"/>
</dbReference>
<dbReference type="InterPro" id="IPR001910">
    <property type="entry name" value="Inosine/uridine_hydrolase_dom"/>
</dbReference>
<dbReference type="Proteomes" id="UP000799441">
    <property type="component" value="Unassembled WGS sequence"/>
</dbReference>
<dbReference type="InterPro" id="IPR023186">
    <property type="entry name" value="IUNH"/>
</dbReference>
<proteinExistence type="inferred from homology"/>
<evidence type="ECO:0000313" key="7">
    <source>
        <dbReference type="Proteomes" id="UP000799441"/>
    </source>
</evidence>
<dbReference type="PANTHER" id="PTHR12304">
    <property type="entry name" value="INOSINE-URIDINE PREFERRING NUCLEOSIDE HYDROLASE"/>
    <property type="match status" value="1"/>
</dbReference>
<dbReference type="SUPFAM" id="SSF53590">
    <property type="entry name" value="Nucleoside hydrolase"/>
    <property type="match status" value="1"/>
</dbReference>
<gene>
    <name evidence="6" type="ORF">K431DRAFT_281958</name>
</gene>
<keyword evidence="2 6" id="KW-0378">Hydrolase</keyword>
<sequence length="384" mass="41943">MNSVLKSTVLFSALASALPPHHHPHGPPGSAGSNKSKVILDNDWSTAGFIPYLQALKAGWDVLGIIGDTSNSWALTTTLHGLATLERGDLASCIPVYKGSDYPLLQTPKLFQTWEELHGDLPWQGAFLPENATAEAAGFDPTSGDPERVVRAAYKEGFPNTTYVEDVSAAEFLVQQVRKYPGEVSIYSGGALTNIALAVRMDSNFAKNAKELIIMGGYIDVNVLMTTGSVLLADLQSDINLIIDPEAAKIAFSAPWKNITFAGNVANQEFFTQDDLDELIKVPGPYTQLVHDYYEIFLPLWDETAAAIMLDPSSGFVKNSTEFYVDVDTSYASPMYGNIRAYQKALAPRAQDLRKVNYVLEVDGAELKRRVIEAIQYPPTCADL</sequence>
<dbReference type="GO" id="GO:0005829">
    <property type="term" value="C:cytosol"/>
    <property type="evidence" value="ECO:0007669"/>
    <property type="project" value="TreeGrafter"/>
</dbReference>
<evidence type="ECO:0000256" key="4">
    <source>
        <dbReference type="SAM" id="SignalP"/>
    </source>
</evidence>
<evidence type="ECO:0000256" key="3">
    <source>
        <dbReference type="ARBA" id="ARBA00023295"/>
    </source>
</evidence>